<keyword evidence="1" id="KW-0812">Transmembrane</keyword>
<sequence>MKAKLVASDSLSTEAETVIFSKEAVKPSSDRSRLLVPLTTMAGMLTTLATLLSTKFIWNFTPASPEDAPELLYFDRGSFMFAAMFIYTTVPLLFTAYTIWNSPKTAVLWSNIETVSLQSGILLMYFLTYFLTANGYVQPWEDKITPGRRIHFARYMGWHVAQAGYAYLIMCKFNRQSLRDALPYILVTPLQDTFGLWADAASSLPMREFLHALTWSSYLLGAFGLWHTMPPPKPAEVATEKVKRGFVHFSIVHWFIYGPVYHLGQYGAISSATEQLLYCMLDISYKMIASTTLVVVNSAEWTQMRLAAEHEESMTREEEEFQQRLQMMRDALQQQQQQQQEVCK</sequence>
<evidence type="ECO:0000313" key="2">
    <source>
        <dbReference type="EMBL" id="CEM41939.1"/>
    </source>
</evidence>
<reference evidence="2" key="1">
    <citation type="submission" date="2014-11" db="EMBL/GenBank/DDBJ databases">
        <authorList>
            <person name="Otto D Thomas"/>
            <person name="Naeem Raeece"/>
        </authorList>
    </citation>
    <scope>NUCLEOTIDE SEQUENCE</scope>
</reference>
<accession>A0A0G4HDQ8</accession>
<dbReference type="VEuPathDB" id="CryptoDB:Cvel_6392"/>
<feature type="transmembrane region" description="Helical" evidence="1">
    <location>
        <begin position="152"/>
        <end position="170"/>
    </location>
</feature>
<dbReference type="AlphaFoldDB" id="A0A0G4HDQ8"/>
<feature type="transmembrane region" description="Helical" evidence="1">
    <location>
        <begin position="34"/>
        <end position="58"/>
    </location>
</feature>
<dbReference type="Gene3D" id="1.20.1070.10">
    <property type="entry name" value="Rhodopsin 7-helix transmembrane proteins"/>
    <property type="match status" value="1"/>
</dbReference>
<organism evidence="2">
    <name type="scientific">Chromera velia CCMP2878</name>
    <dbReference type="NCBI Taxonomy" id="1169474"/>
    <lineage>
        <taxon>Eukaryota</taxon>
        <taxon>Sar</taxon>
        <taxon>Alveolata</taxon>
        <taxon>Colpodellida</taxon>
        <taxon>Chromeraceae</taxon>
        <taxon>Chromera</taxon>
    </lineage>
</organism>
<name>A0A0G4HDQ8_9ALVE</name>
<dbReference type="SUPFAM" id="SSF81321">
    <property type="entry name" value="Family A G protein-coupled receptor-like"/>
    <property type="match status" value="1"/>
</dbReference>
<feature type="transmembrane region" description="Helical" evidence="1">
    <location>
        <begin position="78"/>
        <end position="100"/>
    </location>
</feature>
<proteinExistence type="predicted"/>
<gene>
    <name evidence="2" type="ORF">Cvel_6392</name>
</gene>
<keyword evidence="1" id="KW-1133">Transmembrane helix</keyword>
<dbReference type="EMBL" id="CDMZ01002343">
    <property type="protein sequence ID" value="CEM41939.1"/>
    <property type="molecule type" value="Genomic_DNA"/>
</dbReference>
<evidence type="ECO:0000256" key="1">
    <source>
        <dbReference type="SAM" id="Phobius"/>
    </source>
</evidence>
<dbReference type="PhylomeDB" id="A0A0G4HDQ8"/>
<protein>
    <submittedName>
        <fullName evidence="2">Uncharacterized protein</fullName>
    </submittedName>
</protein>
<keyword evidence="1" id="KW-0472">Membrane</keyword>
<feature type="transmembrane region" description="Helical" evidence="1">
    <location>
        <begin position="112"/>
        <end position="132"/>
    </location>
</feature>